<organism evidence="1 2">
    <name type="scientific">Campylobacter hominis (strain ATCC BAA-381 / DSM 21671 / CCUG 45161 / LMG 19568 / NCTC 13146 / CH001A)</name>
    <dbReference type="NCBI Taxonomy" id="360107"/>
    <lineage>
        <taxon>Bacteria</taxon>
        <taxon>Pseudomonadati</taxon>
        <taxon>Campylobacterota</taxon>
        <taxon>Epsilonproteobacteria</taxon>
        <taxon>Campylobacterales</taxon>
        <taxon>Campylobacteraceae</taxon>
        <taxon>Campylobacter</taxon>
    </lineage>
</organism>
<dbReference type="AlphaFoldDB" id="A7HZH5"/>
<reference evidence="2" key="1">
    <citation type="submission" date="2007-07" db="EMBL/GenBank/DDBJ databases">
        <title>Complete genome sequence of Campylobacter hominis ATCC BAA-381, a commensal isolated from the human gastrointestinal tract.</title>
        <authorList>
            <person name="Fouts D.E."/>
            <person name="Mongodin E.F."/>
            <person name="Puiu D."/>
            <person name="Sebastian Y."/>
            <person name="Miller W.G."/>
            <person name="Mandrell R.E."/>
            <person name="Nelson K.E."/>
        </authorList>
    </citation>
    <scope>NUCLEOTIDE SEQUENCE [LARGE SCALE GENOMIC DNA]</scope>
    <source>
        <strain evidence="2">ATCC BAA-381 / LMG 19568 / NCTC 13146 / CH001A</strain>
    </source>
</reference>
<dbReference type="EMBL" id="CP000776">
    <property type="protein sequence ID" value="ABS52275.1"/>
    <property type="molecule type" value="Genomic_DNA"/>
</dbReference>
<keyword evidence="2" id="KW-1185">Reference proteome</keyword>
<dbReference type="HOGENOM" id="CLU_3341538_0_0_7"/>
<proteinExistence type="predicted"/>
<accession>A7HZH5</accession>
<gene>
    <name evidence="1" type="ordered locus">CHAB381_0044</name>
</gene>
<dbReference type="Proteomes" id="UP000002407">
    <property type="component" value="Chromosome"/>
</dbReference>
<name>A7HZH5_CAMHC</name>
<evidence type="ECO:0000313" key="1">
    <source>
        <dbReference type="EMBL" id="ABS52275.1"/>
    </source>
</evidence>
<protein>
    <submittedName>
        <fullName evidence="1">Uncharacterized protein</fullName>
    </submittedName>
</protein>
<dbReference type="KEGG" id="cha:CHAB381_0044"/>
<sequence>MLRFFAENCFIGEQAPLINFKILVKFYLSFPTSISSI</sequence>
<evidence type="ECO:0000313" key="2">
    <source>
        <dbReference type="Proteomes" id="UP000002407"/>
    </source>
</evidence>